<dbReference type="InterPro" id="IPR000297">
    <property type="entry name" value="PPIase_PpiC"/>
</dbReference>
<reference evidence="8" key="1">
    <citation type="submission" date="2018-05" db="EMBL/GenBank/DDBJ databases">
        <authorList>
            <person name="Lanie J.A."/>
            <person name="Ng W.-L."/>
            <person name="Kazmierczak K.M."/>
            <person name="Andrzejewski T.M."/>
            <person name="Davidsen T.M."/>
            <person name="Wayne K.J."/>
            <person name="Tettelin H."/>
            <person name="Glass J.I."/>
            <person name="Rusch D."/>
            <person name="Podicherti R."/>
            <person name="Tsui H.-C.T."/>
            <person name="Winkler M.E."/>
        </authorList>
    </citation>
    <scope>NUCLEOTIDE SEQUENCE</scope>
</reference>
<keyword evidence="3" id="KW-0574">Periplasm</keyword>
<keyword evidence="2" id="KW-0677">Repeat</keyword>
<dbReference type="GO" id="GO:0050821">
    <property type="term" value="P:protein stabilization"/>
    <property type="evidence" value="ECO:0007669"/>
    <property type="project" value="InterPro"/>
</dbReference>
<evidence type="ECO:0000256" key="1">
    <source>
        <dbReference type="ARBA" id="ARBA00022729"/>
    </source>
</evidence>
<dbReference type="InterPro" id="IPR015391">
    <property type="entry name" value="SurA_N"/>
</dbReference>
<feature type="non-terminal residue" evidence="8">
    <location>
        <position position="389"/>
    </location>
</feature>
<organism evidence="8">
    <name type="scientific">marine metagenome</name>
    <dbReference type="NCBI Taxonomy" id="408172"/>
    <lineage>
        <taxon>unclassified sequences</taxon>
        <taxon>metagenomes</taxon>
        <taxon>ecological metagenomes</taxon>
    </lineage>
</organism>
<evidence type="ECO:0000256" key="6">
    <source>
        <dbReference type="ARBA" id="ARBA00023235"/>
    </source>
</evidence>
<evidence type="ECO:0000256" key="2">
    <source>
        <dbReference type="ARBA" id="ARBA00022737"/>
    </source>
</evidence>
<evidence type="ECO:0000259" key="7">
    <source>
        <dbReference type="PROSITE" id="PS50198"/>
    </source>
</evidence>
<dbReference type="Gene3D" id="1.10.4030.10">
    <property type="entry name" value="Porin chaperone SurA, peptide-binding domain"/>
    <property type="match status" value="1"/>
</dbReference>
<evidence type="ECO:0000313" key="8">
    <source>
        <dbReference type="EMBL" id="SVA80843.1"/>
    </source>
</evidence>
<evidence type="ECO:0000256" key="5">
    <source>
        <dbReference type="ARBA" id="ARBA00023186"/>
    </source>
</evidence>
<dbReference type="InterPro" id="IPR027304">
    <property type="entry name" value="Trigger_fact/SurA_dom_sf"/>
</dbReference>
<dbReference type="InterPro" id="IPR046357">
    <property type="entry name" value="PPIase_dom_sf"/>
</dbReference>
<dbReference type="SUPFAM" id="SSF109998">
    <property type="entry name" value="Triger factor/SurA peptide-binding domain-like"/>
    <property type="match status" value="1"/>
</dbReference>
<proteinExistence type="inferred from homology"/>
<dbReference type="PANTHER" id="PTHR47637:SF1">
    <property type="entry name" value="CHAPERONE SURA"/>
    <property type="match status" value="1"/>
</dbReference>
<dbReference type="GO" id="GO:0043165">
    <property type="term" value="P:Gram-negative-bacterium-type cell outer membrane assembly"/>
    <property type="evidence" value="ECO:0007669"/>
    <property type="project" value="InterPro"/>
</dbReference>
<feature type="domain" description="PpiC" evidence="7">
    <location>
        <begin position="293"/>
        <end position="389"/>
    </location>
</feature>
<gene>
    <name evidence="8" type="ORF">METZ01_LOCUS133697</name>
</gene>
<name>A0A381YW75_9ZZZZ</name>
<dbReference type="GO" id="GO:0051082">
    <property type="term" value="F:unfolded protein binding"/>
    <property type="evidence" value="ECO:0007669"/>
    <property type="project" value="InterPro"/>
</dbReference>
<dbReference type="SUPFAM" id="SSF54534">
    <property type="entry name" value="FKBP-like"/>
    <property type="match status" value="2"/>
</dbReference>
<dbReference type="PANTHER" id="PTHR47637">
    <property type="entry name" value="CHAPERONE SURA"/>
    <property type="match status" value="1"/>
</dbReference>
<dbReference type="AlphaFoldDB" id="A0A381YW75"/>
<evidence type="ECO:0000256" key="3">
    <source>
        <dbReference type="ARBA" id="ARBA00022764"/>
    </source>
</evidence>
<dbReference type="EMBL" id="UINC01019127">
    <property type="protein sequence ID" value="SVA80843.1"/>
    <property type="molecule type" value="Genomic_DNA"/>
</dbReference>
<dbReference type="GO" id="GO:0030288">
    <property type="term" value="C:outer membrane-bounded periplasmic space"/>
    <property type="evidence" value="ECO:0007669"/>
    <property type="project" value="InterPro"/>
</dbReference>
<keyword evidence="1" id="KW-0732">Signal</keyword>
<dbReference type="Pfam" id="PF09312">
    <property type="entry name" value="SurA_N"/>
    <property type="match status" value="1"/>
</dbReference>
<dbReference type="GO" id="GO:0042277">
    <property type="term" value="F:peptide binding"/>
    <property type="evidence" value="ECO:0007669"/>
    <property type="project" value="InterPro"/>
</dbReference>
<dbReference type="HAMAP" id="MF_01183">
    <property type="entry name" value="Chaperone_SurA"/>
    <property type="match status" value="1"/>
</dbReference>
<feature type="domain" description="PpiC" evidence="7">
    <location>
        <begin position="183"/>
        <end position="284"/>
    </location>
</feature>
<dbReference type="InterPro" id="IPR050280">
    <property type="entry name" value="OMP_Chaperone_SurA"/>
</dbReference>
<dbReference type="PROSITE" id="PS50198">
    <property type="entry name" value="PPIC_PPIASE_2"/>
    <property type="match status" value="2"/>
</dbReference>
<sequence length="389" mass="43390">MLKHSSKFISVLATLAILWHTNGDSQTRDLGGTGKLLDGIAAIVNDGVVLRSEVNLQLEAVIANFENQQGQLPPKNVIESQVLENLIIKRIQLQRAERLGIRIPDEVLNSAITNVAVKNNVSFAEFPQVLAEEGIDYEAYRQELREQLTIDQLRQRDVASRILVSPSELESFLILQKDRDALNFDYDLSHILITVSSSASVKQIENAENLIHDIYQRVVNGENFTTLAVEFSQGQQNLNGGRLGWLKGEQLPTIFVQAATQLEKGEVSQPFRNSSGFHLILLHDFKGMEPILQDQIRVRHILIKTNEILDDDAAKEKLKTIRDQIINDGDFGAIAAAVSEDPGSAQEGGDMGWTGSGFFVPEFEAVAYAMEDDEISEPFKSRYGWHVIQ</sequence>
<accession>A0A381YW75</accession>
<protein>
    <recommendedName>
        <fullName evidence="7">PpiC domain-containing protein</fullName>
    </recommendedName>
</protein>
<dbReference type="GO" id="GO:0006457">
    <property type="term" value="P:protein folding"/>
    <property type="evidence" value="ECO:0007669"/>
    <property type="project" value="InterPro"/>
</dbReference>
<dbReference type="InterPro" id="IPR023034">
    <property type="entry name" value="PPIase_SurA"/>
</dbReference>
<evidence type="ECO:0000256" key="4">
    <source>
        <dbReference type="ARBA" id="ARBA00023110"/>
    </source>
</evidence>
<keyword evidence="4" id="KW-0697">Rotamase</keyword>
<dbReference type="Gene3D" id="3.10.50.40">
    <property type="match status" value="2"/>
</dbReference>
<dbReference type="GO" id="GO:0003755">
    <property type="term" value="F:peptidyl-prolyl cis-trans isomerase activity"/>
    <property type="evidence" value="ECO:0007669"/>
    <property type="project" value="UniProtKB-KW"/>
</dbReference>
<keyword evidence="5" id="KW-0143">Chaperone</keyword>
<keyword evidence="6" id="KW-0413">Isomerase</keyword>
<dbReference type="Pfam" id="PF00639">
    <property type="entry name" value="Rotamase"/>
    <property type="match status" value="2"/>
</dbReference>